<dbReference type="SUPFAM" id="SSF75005">
    <property type="entry name" value="Arabinanase/levansucrase/invertase"/>
    <property type="match status" value="1"/>
</dbReference>
<feature type="chain" id="PRO_5042043015" description="Glycoside hydrolase family 43 protein" evidence="7">
    <location>
        <begin position="21"/>
        <end position="346"/>
    </location>
</feature>
<reference evidence="8" key="2">
    <citation type="submission" date="2020-02" db="EMBL/GenBank/DDBJ databases">
        <authorList>
            <person name="Gilchrist C.L.M."/>
            <person name="Chooi Y.-H."/>
        </authorList>
    </citation>
    <scope>NUCLEOTIDE SEQUENCE</scope>
    <source>
        <strain evidence="8">MST-FP2251</strain>
    </source>
</reference>
<evidence type="ECO:0000256" key="3">
    <source>
        <dbReference type="ARBA" id="ARBA00022801"/>
    </source>
</evidence>
<evidence type="ECO:0000256" key="4">
    <source>
        <dbReference type="ARBA" id="ARBA00023295"/>
    </source>
</evidence>
<dbReference type="CDD" id="cd18820">
    <property type="entry name" value="GH43_LbAraf43-like"/>
    <property type="match status" value="1"/>
</dbReference>
<evidence type="ECO:0000256" key="2">
    <source>
        <dbReference type="ARBA" id="ARBA00022729"/>
    </source>
</evidence>
<dbReference type="Pfam" id="PF04616">
    <property type="entry name" value="Glyco_hydro_43"/>
    <property type="match status" value="1"/>
</dbReference>
<keyword evidence="4 5" id="KW-0326">Glycosidase</keyword>
<keyword evidence="3 5" id="KW-0378">Hydrolase</keyword>
<evidence type="ECO:0000256" key="1">
    <source>
        <dbReference type="ARBA" id="ARBA00009865"/>
    </source>
</evidence>
<dbReference type="InterPro" id="IPR006710">
    <property type="entry name" value="Glyco_hydro_43"/>
</dbReference>
<evidence type="ECO:0000313" key="9">
    <source>
        <dbReference type="Proteomes" id="UP001194746"/>
    </source>
</evidence>
<evidence type="ECO:0000256" key="6">
    <source>
        <dbReference type="SAM" id="MobiDB-lite"/>
    </source>
</evidence>
<dbReference type="PANTHER" id="PTHR43817:SF1">
    <property type="entry name" value="HYDROLASE, FAMILY 43, PUTATIVE (AFU_ORTHOLOGUE AFUA_3G01660)-RELATED"/>
    <property type="match status" value="1"/>
</dbReference>
<evidence type="ECO:0000256" key="5">
    <source>
        <dbReference type="RuleBase" id="RU361187"/>
    </source>
</evidence>
<reference evidence="8" key="1">
    <citation type="journal article" date="2019" name="Beilstein J. Org. Chem.">
        <title>Nanangenines: drimane sesquiterpenoids as the dominant metabolite cohort of a novel Australian fungus, Aspergillus nanangensis.</title>
        <authorList>
            <person name="Lacey H.J."/>
            <person name="Gilchrist C.L.M."/>
            <person name="Crombie A."/>
            <person name="Kalaitzis J.A."/>
            <person name="Vuong D."/>
            <person name="Rutledge P.J."/>
            <person name="Turner P."/>
            <person name="Pitt J.I."/>
            <person name="Lacey E."/>
            <person name="Chooi Y.H."/>
            <person name="Piggott A.M."/>
        </authorList>
    </citation>
    <scope>NUCLEOTIDE SEQUENCE</scope>
    <source>
        <strain evidence="8">MST-FP2251</strain>
    </source>
</reference>
<dbReference type="InterPro" id="IPR023296">
    <property type="entry name" value="Glyco_hydro_beta-prop_sf"/>
</dbReference>
<dbReference type="GO" id="GO:0005975">
    <property type="term" value="P:carbohydrate metabolic process"/>
    <property type="evidence" value="ECO:0007669"/>
    <property type="project" value="InterPro"/>
</dbReference>
<feature type="signal peptide" evidence="7">
    <location>
        <begin position="1"/>
        <end position="20"/>
    </location>
</feature>
<sequence>MAFTTILLLTVSVLSSLVKAQTFSNPIRSPGADPHMVTTGGYYYLTNTQGILISVTRSTTLGGLSNGDTRTVWTDANADRNQNMWAPEMHLIDGIWHIFYTAGNGDIGNGQRSFVLQGCDTNPYDCSYTFLAELTPAPGGQGGANLSNPWSIDGTYLTIGTGRYHVVSAIGPQGTQSIQIAVLDTSAWTLGPWSVISSPTEPWEMADGVPNQPVAVNEGPNPLYHNGNTWLSFSASWCGTAAYALGLLRYDGTGDPLQASSWTKSGPVLSSSNGNYGTGHNVFFSSPDGTQVWNAYHATTNPAGSCGGDRYTMAQMVTFDEASGNPDLGVPVEGGSSLGVPSGDGS</sequence>
<comment type="similarity">
    <text evidence="1 5">Belongs to the glycosyl hydrolase 43 family.</text>
</comment>
<keyword evidence="9" id="KW-1185">Reference proteome</keyword>
<dbReference type="Gene3D" id="2.115.10.20">
    <property type="entry name" value="Glycosyl hydrolase domain, family 43"/>
    <property type="match status" value="1"/>
</dbReference>
<name>A0AAD4GYG9_ASPNN</name>
<protein>
    <recommendedName>
        <fullName evidence="10">Glycoside hydrolase family 43 protein</fullName>
    </recommendedName>
</protein>
<dbReference type="EMBL" id="VCAU01000005">
    <property type="protein sequence ID" value="KAF9893982.1"/>
    <property type="molecule type" value="Genomic_DNA"/>
</dbReference>
<comment type="caution">
    <text evidence="8">The sequence shown here is derived from an EMBL/GenBank/DDBJ whole genome shotgun (WGS) entry which is preliminary data.</text>
</comment>
<dbReference type="AlphaFoldDB" id="A0AAD4GYG9"/>
<feature type="region of interest" description="Disordered" evidence="6">
    <location>
        <begin position="322"/>
        <end position="346"/>
    </location>
</feature>
<proteinExistence type="inferred from homology"/>
<dbReference type="PANTHER" id="PTHR43817">
    <property type="entry name" value="GLYCOSYL HYDROLASE"/>
    <property type="match status" value="1"/>
</dbReference>
<dbReference type="GO" id="GO:0004553">
    <property type="term" value="F:hydrolase activity, hydrolyzing O-glycosyl compounds"/>
    <property type="evidence" value="ECO:0007669"/>
    <property type="project" value="InterPro"/>
</dbReference>
<evidence type="ECO:0000313" key="8">
    <source>
        <dbReference type="EMBL" id="KAF9893982.1"/>
    </source>
</evidence>
<gene>
    <name evidence="8" type="ORF">FE257_008953</name>
</gene>
<accession>A0AAD4GYG9</accession>
<organism evidence="8 9">
    <name type="scientific">Aspergillus nanangensis</name>
    <dbReference type="NCBI Taxonomy" id="2582783"/>
    <lineage>
        <taxon>Eukaryota</taxon>
        <taxon>Fungi</taxon>
        <taxon>Dikarya</taxon>
        <taxon>Ascomycota</taxon>
        <taxon>Pezizomycotina</taxon>
        <taxon>Eurotiomycetes</taxon>
        <taxon>Eurotiomycetidae</taxon>
        <taxon>Eurotiales</taxon>
        <taxon>Aspergillaceae</taxon>
        <taxon>Aspergillus</taxon>
        <taxon>Aspergillus subgen. Circumdati</taxon>
    </lineage>
</organism>
<evidence type="ECO:0000256" key="7">
    <source>
        <dbReference type="SAM" id="SignalP"/>
    </source>
</evidence>
<evidence type="ECO:0008006" key="10">
    <source>
        <dbReference type="Google" id="ProtNLM"/>
    </source>
</evidence>
<keyword evidence="2 7" id="KW-0732">Signal</keyword>
<dbReference type="Proteomes" id="UP001194746">
    <property type="component" value="Unassembled WGS sequence"/>
</dbReference>